<gene>
    <name evidence="5" type="ORF">BGZ70_007903</name>
</gene>
<keyword evidence="6" id="KW-1185">Reference proteome</keyword>
<evidence type="ECO:0000313" key="6">
    <source>
        <dbReference type="Proteomes" id="UP000738359"/>
    </source>
</evidence>
<keyword evidence="1" id="KW-0677">Repeat</keyword>
<protein>
    <recommendedName>
        <fullName evidence="7">Galactose oxidase</fullName>
    </recommendedName>
</protein>
<dbReference type="EMBL" id="JAAAHY010000529">
    <property type="protein sequence ID" value="KAF9962763.1"/>
    <property type="molecule type" value="Genomic_DNA"/>
</dbReference>
<dbReference type="InterPro" id="IPR015915">
    <property type="entry name" value="Kelch-typ_b-propeller"/>
</dbReference>
<evidence type="ECO:0000256" key="2">
    <source>
        <dbReference type="ARBA" id="ARBA00023004"/>
    </source>
</evidence>
<reference evidence="5" key="1">
    <citation type="journal article" date="2020" name="Fungal Divers.">
        <title>Resolving the Mortierellaceae phylogeny through synthesis of multi-gene phylogenetics and phylogenomics.</title>
        <authorList>
            <person name="Vandepol N."/>
            <person name="Liber J."/>
            <person name="Desiro A."/>
            <person name="Na H."/>
            <person name="Kennedy M."/>
            <person name="Barry K."/>
            <person name="Grigoriev I.V."/>
            <person name="Miller A.N."/>
            <person name="O'Donnell K."/>
            <person name="Stajich J.E."/>
            <person name="Bonito G."/>
        </authorList>
    </citation>
    <scope>NUCLEOTIDE SEQUENCE</scope>
    <source>
        <strain evidence="5">CK1249</strain>
    </source>
</reference>
<dbReference type="Proteomes" id="UP000738359">
    <property type="component" value="Unassembled WGS sequence"/>
</dbReference>
<evidence type="ECO:0000256" key="4">
    <source>
        <dbReference type="SAM" id="Phobius"/>
    </source>
</evidence>
<proteinExistence type="predicted"/>
<dbReference type="PANTHER" id="PTHR47435">
    <property type="entry name" value="KELCH REPEAT PROTEIN (AFU_ORTHOLOGUE AFUA_5G12780)"/>
    <property type="match status" value="1"/>
</dbReference>
<dbReference type="Gene3D" id="2.120.10.80">
    <property type="entry name" value="Kelch-type beta propeller"/>
    <property type="match status" value="2"/>
</dbReference>
<dbReference type="Pfam" id="PF24681">
    <property type="entry name" value="Kelch_KLHDC2_KLHL20_DRC7"/>
    <property type="match status" value="1"/>
</dbReference>
<feature type="region of interest" description="Disordered" evidence="3">
    <location>
        <begin position="41"/>
        <end position="68"/>
    </location>
</feature>
<feature type="transmembrane region" description="Helical" evidence="4">
    <location>
        <begin position="327"/>
        <end position="348"/>
    </location>
</feature>
<dbReference type="GO" id="GO:0019760">
    <property type="term" value="P:glucosinolate metabolic process"/>
    <property type="evidence" value="ECO:0007669"/>
    <property type="project" value="UniProtKB-ARBA"/>
</dbReference>
<sequence>MVYDMAYAAIDERTLYIQGGALNPLLNSKKLYSLDLTQLNEDSSSSPWRLLDEGTDPRSPPNISGQTMTVSKDKQNLIITTSTGTLSTFNIASETWQEPTAVKPSSAMVGSRPAVTDPSTGLVYIPSGSNSGANMTVYNPVDHSVSTSTPMPSETGPQGLSFFAAAWSTVRKSIVLYGGMDTEDRYSDLIEYQPGNSKWATLQTTGPSPGHISSPCIVPAYDGSKLIVFGGISTASFSALGSIYILDAQNLTWTRGSDTETSQNRMGMACAVAGDYFIAWGGTNNAKTTLEPLILYNLKTDTWEKQITESERDRRRQTSRAERRRRAVIIGGGVSAGILVIAAVVFGIHRRKQWRRTGPNKEVLAGSL</sequence>
<comment type="caution">
    <text evidence="5">The sequence shown here is derived from an EMBL/GenBank/DDBJ whole genome shotgun (WGS) entry which is preliminary data.</text>
</comment>
<dbReference type="SUPFAM" id="SSF117281">
    <property type="entry name" value="Kelch motif"/>
    <property type="match status" value="1"/>
</dbReference>
<evidence type="ECO:0000256" key="3">
    <source>
        <dbReference type="SAM" id="MobiDB-lite"/>
    </source>
</evidence>
<dbReference type="PANTHER" id="PTHR47435:SF4">
    <property type="entry name" value="KELCH REPEAT PROTEIN (AFU_ORTHOLOGUE AFUA_5G12780)"/>
    <property type="match status" value="1"/>
</dbReference>
<keyword evidence="2" id="KW-0408">Iron</keyword>
<name>A0A9P6J4R8_MORAP</name>
<organism evidence="5 6">
    <name type="scientific">Mortierella alpina</name>
    <name type="common">Oleaginous fungus</name>
    <name type="synonym">Mortierella renispora</name>
    <dbReference type="NCBI Taxonomy" id="64518"/>
    <lineage>
        <taxon>Eukaryota</taxon>
        <taxon>Fungi</taxon>
        <taxon>Fungi incertae sedis</taxon>
        <taxon>Mucoromycota</taxon>
        <taxon>Mortierellomycotina</taxon>
        <taxon>Mortierellomycetes</taxon>
        <taxon>Mortierellales</taxon>
        <taxon>Mortierellaceae</taxon>
        <taxon>Mortierella</taxon>
    </lineage>
</organism>
<evidence type="ECO:0000313" key="5">
    <source>
        <dbReference type="EMBL" id="KAF9962763.1"/>
    </source>
</evidence>
<evidence type="ECO:0000256" key="1">
    <source>
        <dbReference type="ARBA" id="ARBA00022737"/>
    </source>
</evidence>
<accession>A0A9P6J4R8</accession>
<keyword evidence="4" id="KW-0812">Transmembrane</keyword>
<dbReference type="AlphaFoldDB" id="A0A9P6J4R8"/>
<keyword evidence="4" id="KW-1133">Transmembrane helix</keyword>
<keyword evidence="4" id="KW-0472">Membrane</keyword>
<evidence type="ECO:0008006" key="7">
    <source>
        <dbReference type="Google" id="ProtNLM"/>
    </source>
</evidence>
<dbReference type="OrthoDB" id="432528at2759"/>